<protein>
    <submittedName>
        <fullName evidence="6">Family 2 glycosyltransferase SpsQ</fullName>
        <ecNumber evidence="6">2.4.1.-</ecNumber>
    </submittedName>
</protein>
<dbReference type="Gene3D" id="3.90.550.10">
    <property type="entry name" value="Spore Coat Polysaccharide Biosynthesis Protein SpsA, Chain A"/>
    <property type="match status" value="1"/>
</dbReference>
<dbReference type="Proteomes" id="UP000094056">
    <property type="component" value="Unassembled WGS sequence"/>
</dbReference>
<evidence type="ECO:0000313" key="6">
    <source>
        <dbReference type="EMBL" id="ODS30578.1"/>
    </source>
</evidence>
<reference evidence="6 7" key="1">
    <citation type="submission" date="2016-07" db="EMBL/GenBank/DDBJ databases">
        <title>Draft genome of Scalindua rubra, obtained from a brine-seawater interface in the Red Sea, sheds light on salt adaptation in anammox bacteria.</title>
        <authorList>
            <person name="Speth D.R."/>
            <person name="Lagkouvardos I."/>
            <person name="Wang Y."/>
            <person name="Qian P.-Y."/>
            <person name="Dutilh B.E."/>
            <person name="Jetten M.S."/>
        </authorList>
    </citation>
    <scope>NUCLEOTIDE SEQUENCE [LARGE SCALE GENOMIC DNA]</scope>
    <source>
        <strain evidence="6">BSI-1</strain>
    </source>
</reference>
<comment type="caution">
    <text evidence="6">The sequence shown here is derived from an EMBL/GenBank/DDBJ whole genome shotgun (WGS) entry which is preliminary data.</text>
</comment>
<dbReference type="AlphaFoldDB" id="A0A1E3X4N8"/>
<sequence length="293" mass="32825">MEKQVDEQKYHSVIDPLVTVVIPTYNEEKSIEDCVRSLRNQTIPLEIIVVDDGSKDQTVAICEAIGVKALRQSHKGPGTARNLGAKNAKGNILVFVDADMLFAADYISKLIEPIISGETIATCHWNEMVTNWHNPWARCQTWYFGHPDKRRTPYAVHPPGNVYRAVRKVFFLDSGGFAENEGRGDDGSVARRTGVKAKRVTDAICYHRNAEGPGDIYSDAVWRGRHKAVHENGGFRRCVSIVLIHGNPVRGILRGLLLAVDKKEPRMVLYSIIYNLGYTLGVLRALYSGYYLK</sequence>
<dbReference type="GO" id="GO:0016757">
    <property type="term" value="F:glycosyltransferase activity"/>
    <property type="evidence" value="ECO:0007669"/>
    <property type="project" value="UniProtKB-KW"/>
</dbReference>
<keyword evidence="4" id="KW-1133">Transmembrane helix</keyword>
<dbReference type="InterPro" id="IPR029044">
    <property type="entry name" value="Nucleotide-diphossugar_trans"/>
</dbReference>
<keyword evidence="2 6" id="KW-0328">Glycosyltransferase</keyword>
<dbReference type="Pfam" id="PF00535">
    <property type="entry name" value="Glycos_transf_2"/>
    <property type="match status" value="1"/>
</dbReference>
<name>A0A1E3X4N8_9BACT</name>
<evidence type="ECO:0000256" key="3">
    <source>
        <dbReference type="ARBA" id="ARBA00022679"/>
    </source>
</evidence>
<evidence type="ECO:0000256" key="4">
    <source>
        <dbReference type="SAM" id="Phobius"/>
    </source>
</evidence>
<keyword evidence="4" id="KW-0472">Membrane</keyword>
<dbReference type="PANTHER" id="PTHR43630:SF1">
    <property type="entry name" value="POLY-BETA-1,6-N-ACETYL-D-GLUCOSAMINE SYNTHASE"/>
    <property type="match status" value="1"/>
</dbReference>
<dbReference type="InterPro" id="IPR001173">
    <property type="entry name" value="Glyco_trans_2-like"/>
</dbReference>
<dbReference type="SUPFAM" id="SSF53448">
    <property type="entry name" value="Nucleotide-diphospho-sugar transferases"/>
    <property type="match status" value="1"/>
</dbReference>
<evidence type="ECO:0000256" key="2">
    <source>
        <dbReference type="ARBA" id="ARBA00022676"/>
    </source>
</evidence>
<evidence type="ECO:0000313" key="7">
    <source>
        <dbReference type="Proteomes" id="UP000094056"/>
    </source>
</evidence>
<evidence type="ECO:0000259" key="5">
    <source>
        <dbReference type="Pfam" id="PF00535"/>
    </source>
</evidence>
<organism evidence="6 7">
    <name type="scientific">Candidatus Scalindua rubra</name>
    <dbReference type="NCBI Taxonomy" id="1872076"/>
    <lineage>
        <taxon>Bacteria</taxon>
        <taxon>Pseudomonadati</taxon>
        <taxon>Planctomycetota</taxon>
        <taxon>Candidatus Brocadiia</taxon>
        <taxon>Candidatus Brocadiales</taxon>
        <taxon>Candidatus Scalinduaceae</taxon>
        <taxon>Candidatus Scalindua</taxon>
    </lineage>
</organism>
<keyword evidence="4" id="KW-0812">Transmembrane</keyword>
<keyword evidence="3 6" id="KW-0808">Transferase</keyword>
<accession>A0A1E3X4N8</accession>
<dbReference type="CDD" id="cd00761">
    <property type="entry name" value="Glyco_tranf_GTA_type"/>
    <property type="match status" value="1"/>
</dbReference>
<dbReference type="PANTHER" id="PTHR43630">
    <property type="entry name" value="POLY-BETA-1,6-N-ACETYL-D-GLUCOSAMINE SYNTHASE"/>
    <property type="match status" value="1"/>
</dbReference>
<dbReference type="EC" id="2.4.1.-" evidence="6"/>
<comment type="similarity">
    <text evidence="1">Belongs to the glycosyltransferase 2 family.</text>
</comment>
<gene>
    <name evidence="6" type="primary">spsQ_3</name>
    <name evidence="6" type="ORF">SCARUB_04310</name>
</gene>
<feature type="transmembrane region" description="Helical" evidence="4">
    <location>
        <begin position="267"/>
        <end position="287"/>
    </location>
</feature>
<dbReference type="EMBL" id="MAYW01000205">
    <property type="protein sequence ID" value="ODS30578.1"/>
    <property type="molecule type" value="Genomic_DNA"/>
</dbReference>
<feature type="domain" description="Glycosyltransferase 2-like" evidence="5">
    <location>
        <begin position="19"/>
        <end position="137"/>
    </location>
</feature>
<proteinExistence type="inferred from homology"/>
<evidence type="ECO:0000256" key="1">
    <source>
        <dbReference type="ARBA" id="ARBA00006739"/>
    </source>
</evidence>